<gene>
    <name evidence="1" type="ORF">RFI_08963</name>
</gene>
<sequence>MDFKDTKMLYMYSHVVHSIDNAQNQQDLIGFMTQLFNTEELKELLRTKLNIEMEKSKNNTSDHFSAQNKICDLYLHTSSIDEILSTNVQLHIYSFLENCVFKKLKPKKKYTLEVIDYMFDARRVWNKMLQVDHKRREVLVNTFPLRAPSESDDNKTDDKNILNELGEFPWQSIHKWKVTGIQLNILYYLFEQRPVLCHRSMLEPSSSPHWKEIVSIWKKHGCNNNDPFSKSMIKEWSVIAKRDMNDWCPDIEMSTNHGFIDYSLILDPQDLQIDVTPEHIQKFQFHSLSINFGHMFKTDPANSAVKNFFHSIFCIQCEVFIEYAKEKWKNSGQNFCNYLSDLIKELLAKEREIGVNRS</sequence>
<organism evidence="1 2">
    <name type="scientific">Reticulomyxa filosa</name>
    <dbReference type="NCBI Taxonomy" id="46433"/>
    <lineage>
        <taxon>Eukaryota</taxon>
        <taxon>Sar</taxon>
        <taxon>Rhizaria</taxon>
        <taxon>Retaria</taxon>
        <taxon>Foraminifera</taxon>
        <taxon>Monothalamids</taxon>
        <taxon>Reticulomyxidae</taxon>
        <taxon>Reticulomyxa</taxon>
    </lineage>
</organism>
<accession>X6NS48</accession>
<comment type="caution">
    <text evidence="1">The sequence shown here is derived from an EMBL/GenBank/DDBJ whole genome shotgun (WGS) entry which is preliminary data.</text>
</comment>
<reference evidence="1 2" key="1">
    <citation type="journal article" date="2013" name="Curr. Biol.">
        <title>The Genome of the Foraminiferan Reticulomyxa filosa.</title>
        <authorList>
            <person name="Glockner G."/>
            <person name="Hulsmann N."/>
            <person name="Schleicher M."/>
            <person name="Noegel A.A."/>
            <person name="Eichinger L."/>
            <person name="Gallinger C."/>
            <person name="Pawlowski J."/>
            <person name="Sierra R."/>
            <person name="Euteneuer U."/>
            <person name="Pillet L."/>
            <person name="Moustafa A."/>
            <person name="Platzer M."/>
            <person name="Groth M."/>
            <person name="Szafranski K."/>
            <person name="Schliwa M."/>
        </authorList>
    </citation>
    <scope>NUCLEOTIDE SEQUENCE [LARGE SCALE GENOMIC DNA]</scope>
</reference>
<keyword evidence="2" id="KW-1185">Reference proteome</keyword>
<protein>
    <submittedName>
        <fullName evidence="1">Uncharacterized protein</fullName>
    </submittedName>
</protein>
<dbReference type="Proteomes" id="UP000023152">
    <property type="component" value="Unassembled WGS sequence"/>
</dbReference>
<name>X6NS48_RETFI</name>
<dbReference type="EMBL" id="ASPP01006823">
    <property type="protein sequence ID" value="ETO28167.1"/>
    <property type="molecule type" value="Genomic_DNA"/>
</dbReference>
<proteinExistence type="predicted"/>
<evidence type="ECO:0000313" key="2">
    <source>
        <dbReference type="Proteomes" id="UP000023152"/>
    </source>
</evidence>
<feature type="non-terminal residue" evidence="1">
    <location>
        <position position="358"/>
    </location>
</feature>
<evidence type="ECO:0000313" key="1">
    <source>
        <dbReference type="EMBL" id="ETO28167.1"/>
    </source>
</evidence>
<dbReference type="AlphaFoldDB" id="X6NS48"/>